<proteinExistence type="predicted"/>
<accession>A0ABT7MDD5</accession>
<dbReference type="EMBL" id="JASVWF010000005">
    <property type="protein sequence ID" value="MDL5158677.1"/>
    <property type="molecule type" value="Genomic_DNA"/>
</dbReference>
<reference evidence="2 3" key="1">
    <citation type="submission" date="2023-06" db="EMBL/GenBank/DDBJ databases">
        <title>Actinomycetospora Odt1-22.</title>
        <authorList>
            <person name="Supong K."/>
        </authorList>
    </citation>
    <scope>NUCLEOTIDE SEQUENCE [LARGE SCALE GENOMIC DNA]</scope>
    <source>
        <strain evidence="2 3">Odt1-22</strain>
    </source>
</reference>
<evidence type="ECO:0000256" key="1">
    <source>
        <dbReference type="SAM" id="MobiDB-lite"/>
    </source>
</evidence>
<dbReference type="Proteomes" id="UP001231924">
    <property type="component" value="Unassembled WGS sequence"/>
</dbReference>
<keyword evidence="3" id="KW-1185">Reference proteome</keyword>
<protein>
    <submittedName>
        <fullName evidence="2">Uncharacterized protein</fullName>
    </submittedName>
</protein>
<sequence>MSATVRTRRPARPSRPDRFPLPLPGWEGVTVTACLPSEAVDPLRGVRRGDVVRLALAIAAVEWRVAYVGRDRWRTDERGRLDARGTFRRPDGDPCCSPGALEVVGRNWSLSEGVDARPDTRLEVSGLLHVAATTPAAGDARDWVVRAWRRYRGHGDGVVGVPVRELPEAGDDDAHCLYLVDLADAGAHAEPGREPA</sequence>
<feature type="compositionally biased region" description="Basic residues" evidence="1">
    <location>
        <begin position="1"/>
        <end position="12"/>
    </location>
</feature>
<organism evidence="2 3">
    <name type="scientific">Actinomycetospora termitidis</name>
    <dbReference type="NCBI Taxonomy" id="3053470"/>
    <lineage>
        <taxon>Bacteria</taxon>
        <taxon>Bacillati</taxon>
        <taxon>Actinomycetota</taxon>
        <taxon>Actinomycetes</taxon>
        <taxon>Pseudonocardiales</taxon>
        <taxon>Pseudonocardiaceae</taxon>
        <taxon>Actinomycetospora</taxon>
    </lineage>
</organism>
<gene>
    <name evidence="2" type="ORF">QRT03_22100</name>
</gene>
<evidence type="ECO:0000313" key="3">
    <source>
        <dbReference type="Proteomes" id="UP001231924"/>
    </source>
</evidence>
<dbReference type="RefSeq" id="WP_286055214.1">
    <property type="nucleotide sequence ID" value="NZ_JASVWF010000005.1"/>
</dbReference>
<feature type="region of interest" description="Disordered" evidence="1">
    <location>
        <begin position="1"/>
        <end position="21"/>
    </location>
</feature>
<name>A0ABT7MDD5_9PSEU</name>
<comment type="caution">
    <text evidence="2">The sequence shown here is derived from an EMBL/GenBank/DDBJ whole genome shotgun (WGS) entry which is preliminary data.</text>
</comment>
<evidence type="ECO:0000313" key="2">
    <source>
        <dbReference type="EMBL" id="MDL5158677.1"/>
    </source>
</evidence>